<protein>
    <recommendedName>
        <fullName evidence="4">DUF4407 domain-containing protein</fullName>
    </recommendedName>
</protein>
<proteinExistence type="predicted"/>
<dbReference type="AlphaFoldDB" id="A0A2S1LEP0"/>
<dbReference type="RefSeq" id="WP_108741171.1">
    <property type="nucleotide sequence ID" value="NZ_CP020918.1"/>
</dbReference>
<evidence type="ECO:0008006" key="4">
    <source>
        <dbReference type="Google" id="ProtNLM"/>
    </source>
</evidence>
<evidence type="ECO:0000313" key="2">
    <source>
        <dbReference type="EMBL" id="AWG22242.1"/>
    </source>
</evidence>
<keyword evidence="3" id="KW-1185">Reference proteome</keyword>
<name>A0A2S1LEP0_9FLAO</name>
<dbReference type="OrthoDB" id="639894at2"/>
<gene>
    <name evidence="2" type="ORF">FFWV33_12300</name>
</gene>
<dbReference type="InterPro" id="IPR025519">
    <property type="entry name" value="DUF4407"/>
</dbReference>
<organism evidence="2 3">
    <name type="scientific">Flavobacterium faecale</name>
    <dbReference type="NCBI Taxonomy" id="1355330"/>
    <lineage>
        <taxon>Bacteria</taxon>
        <taxon>Pseudomonadati</taxon>
        <taxon>Bacteroidota</taxon>
        <taxon>Flavobacteriia</taxon>
        <taxon>Flavobacteriales</taxon>
        <taxon>Flavobacteriaceae</taxon>
        <taxon>Flavobacterium</taxon>
    </lineage>
</organism>
<dbReference type="Proteomes" id="UP000244527">
    <property type="component" value="Chromosome"/>
</dbReference>
<reference evidence="2 3" key="1">
    <citation type="submission" date="2017-04" db="EMBL/GenBank/DDBJ databases">
        <title>Compelte genome sequence of WV33.</title>
        <authorList>
            <person name="Lee P.C."/>
        </authorList>
    </citation>
    <scope>NUCLEOTIDE SEQUENCE [LARGE SCALE GENOMIC DNA]</scope>
    <source>
        <strain evidence="2 3">WV33</strain>
    </source>
</reference>
<evidence type="ECO:0000256" key="1">
    <source>
        <dbReference type="SAM" id="Phobius"/>
    </source>
</evidence>
<evidence type="ECO:0000313" key="3">
    <source>
        <dbReference type="Proteomes" id="UP000244527"/>
    </source>
</evidence>
<feature type="transmembrane region" description="Helical" evidence="1">
    <location>
        <begin position="326"/>
        <end position="345"/>
    </location>
</feature>
<dbReference type="EMBL" id="CP020918">
    <property type="protein sequence ID" value="AWG22242.1"/>
    <property type="molecule type" value="Genomic_DNA"/>
</dbReference>
<feature type="transmembrane region" description="Helical" evidence="1">
    <location>
        <begin position="66"/>
        <end position="89"/>
    </location>
</feature>
<keyword evidence="1" id="KW-0812">Transmembrane</keyword>
<keyword evidence="1" id="KW-1133">Transmembrane helix</keyword>
<accession>A0A2S1LEP0</accession>
<dbReference type="KEGG" id="ffa:FFWV33_12300"/>
<feature type="transmembrane region" description="Helical" evidence="1">
    <location>
        <begin position="123"/>
        <end position="145"/>
    </location>
</feature>
<dbReference type="Pfam" id="PF14362">
    <property type="entry name" value="DUF4407"/>
    <property type="match status" value="1"/>
</dbReference>
<keyword evidence="1" id="KW-0472">Membrane</keyword>
<feature type="transmembrane region" description="Helical" evidence="1">
    <location>
        <begin position="34"/>
        <end position="60"/>
    </location>
</feature>
<sequence>MNKAVNQLRLFLCTCSGEDDFIIRKCSNAIQLRFALIGFFVLFIFFCCFLSATFFTYSLFQGTKWVSIPMGIIWGSIITNIYLLLLYTISPKLLPVAFKSKNGRTMNSGVKNEKHRFITSSMLFRLALMSLLAIIIAQPLNVVLLSKTVQSSIEKHKIIEKIKMFTTANKTSIENEIIFYKEFNEKIKYQLNEVDSINVSHQISFLNTKVSNDKKFLKESSTLLDSLKKMEESIFLDKKNKAKREEIIDQLNQLYNDEVVSDNQFIIDIEAIIITNLKISSSFNIYKKNLINTINSKTENSIALNNLLNKSNFYIKTIQLLLDENLLSWLSTLAVCLVFILPIYFKFRVRNISESFFDKDYKNNPDMQRLRTEIVSANNFHWLENKIKKISIEDLRTSDYYFKKMIIEYRIILDEYEVSKKNQSQILTKKNADLNKSSLDRINPVLKRLQKYNPDLFNKLHEEIQEEFKNELILKYEYWIDSPFRTKKGNPKSIKNNEADLLQLLYSDNDSLK</sequence>